<evidence type="ECO:0000313" key="3">
    <source>
        <dbReference type="Proteomes" id="UP000601435"/>
    </source>
</evidence>
<organism evidence="2 3">
    <name type="scientific">Symbiodinium necroappetens</name>
    <dbReference type="NCBI Taxonomy" id="1628268"/>
    <lineage>
        <taxon>Eukaryota</taxon>
        <taxon>Sar</taxon>
        <taxon>Alveolata</taxon>
        <taxon>Dinophyceae</taxon>
        <taxon>Suessiales</taxon>
        <taxon>Symbiodiniaceae</taxon>
        <taxon>Symbiodinium</taxon>
    </lineage>
</organism>
<keyword evidence="3" id="KW-1185">Reference proteome</keyword>
<gene>
    <name evidence="2" type="primary">Shprh</name>
    <name evidence="2" type="ORF">SNEC2469_LOCUS27938</name>
</gene>
<dbReference type="AlphaFoldDB" id="A0A813AH85"/>
<name>A0A813AH85_9DINO</name>
<feature type="region of interest" description="Disordered" evidence="1">
    <location>
        <begin position="294"/>
        <end position="359"/>
    </location>
</feature>
<feature type="compositionally biased region" description="Gly residues" evidence="1">
    <location>
        <begin position="303"/>
        <end position="312"/>
    </location>
</feature>
<comment type="caution">
    <text evidence="2">The sequence shown here is derived from an EMBL/GenBank/DDBJ whole genome shotgun (WGS) entry which is preliminary data.</text>
</comment>
<evidence type="ECO:0000313" key="2">
    <source>
        <dbReference type="EMBL" id="CAE7868622.1"/>
    </source>
</evidence>
<dbReference type="EMBL" id="CAJNJA010059730">
    <property type="protein sequence ID" value="CAE7868622.1"/>
    <property type="molecule type" value="Genomic_DNA"/>
</dbReference>
<feature type="compositionally biased region" description="Low complexity" evidence="1">
    <location>
        <begin position="313"/>
        <end position="327"/>
    </location>
</feature>
<accession>A0A813AH85</accession>
<feature type="region of interest" description="Disordered" evidence="1">
    <location>
        <begin position="254"/>
        <end position="281"/>
    </location>
</feature>
<sequence>MTVAPSGEPLPSRKLPTLYRTVPATPPTLTSTATTFLGSRRAGVESASSASDCWGLSATSWASLPARNEAELSRLEKGVIPFRRSQGIWEQAMPLLPPSPVRKKISQRPKYDVPLLDLRDVSWCSIGDDTPMEPQSPQSSCLDHAASVTSIPGRLATLECGNGKAVSQDRRLCPGFGYKRRPRMLVGASKTARETRSREKLLPIAPKANRSFFSSSTAVSKERVVCIRKTKVKLSLSGSRRSVLAEPEVSWSYPRLKGRDGSASEVGENVEDDRPLPPVAGVEAAGHSFVSVSSMPHHSEAGHYGGHGGAPDGLGLLSPSGSFQPPGSGSGTRGGPLKDDSTRLSSGLDGPPAAQSTARASMITKDHVRAEVFGKLQEQGQVFCDELPRGLELCGFVGIKKEWVQSERDKVTKSATMELEEFLEFVKGYEVLQEKAHKDAFL</sequence>
<dbReference type="OrthoDB" id="10536033at2759"/>
<protein>
    <submittedName>
        <fullName evidence="2">Shprh protein</fullName>
    </submittedName>
</protein>
<proteinExistence type="predicted"/>
<dbReference type="Proteomes" id="UP000601435">
    <property type="component" value="Unassembled WGS sequence"/>
</dbReference>
<evidence type="ECO:0000256" key="1">
    <source>
        <dbReference type="SAM" id="MobiDB-lite"/>
    </source>
</evidence>
<reference evidence="2" key="1">
    <citation type="submission" date="2021-02" db="EMBL/GenBank/DDBJ databases">
        <authorList>
            <person name="Dougan E. K."/>
            <person name="Rhodes N."/>
            <person name="Thang M."/>
            <person name="Chan C."/>
        </authorList>
    </citation>
    <scope>NUCLEOTIDE SEQUENCE</scope>
</reference>
<feature type="non-terminal residue" evidence="2">
    <location>
        <position position="1"/>
    </location>
</feature>